<organism evidence="1 2">
    <name type="scientific">Pluteus cervinus</name>
    <dbReference type="NCBI Taxonomy" id="181527"/>
    <lineage>
        <taxon>Eukaryota</taxon>
        <taxon>Fungi</taxon>
        <taxon>Dikarya</taxon>
        <taxon>Basidiomycota</taxon>
        <taxon>Agaricomycotina</taxon>
        <taxon>Agaricomycetes</taxon>
        <taxon>Agaricomycetidae</taxon>
        <taxon>Agaricales</taxon>
        <taxon>Pluteineae</taxon>
        <taxon>Pluteaceae</taxon>
        <taxon>Pluteus</taxon>
    </lineage>
</organism>
<reference evidence="1 2" key="1">
    <citation type="journal article" date="2019" name="Nat. Ecol. Evol.">
        <title>Megaphylogeny resolves global patterns of mushroom evolution.</title>
        <authorList>
            <person name="Varga T."/>
            <person name="Krizsan K."/>
            <person name="Foldi C."/>
            <person name="Dima B."/>
            <person name="Sanchez-Garcia M."/>
            <person name="Sanchez-Ramirez S."/>
            <person name="Szollosi G.J."/>
            <person name="Szarkandi J.G."/>
            <person name="Papp V."/>
            <person name="Albert L."/>
            <person name="Andreopoulos W."/>
            <person name="Angelini C."/>
            <person name="Antonin V."/>
            <person name="Barry K.W."/>
            <person name="Bougher N.L."/>
            <person name="Buchanan P."/>
            <person name="Buyck B."/>
            <person name="Bense V."/>
            <person name="Catcheside P."/>
            <person name="Chovatia M."/>
            <person name="Cooper J."/>
            <person name="Damon W."/>
            <person name="Desjardin D."/>
            <person name="Finy P."/>
            <person name="Geml J."/>
            <person name="Haridas S."/>
            <person name="Hughes K."/>
            <person name="Justo A."/>
            <person name="Karasinski D."/>
            <person name="Kautmanova I."/>
            <person name="Kiss B."/>
            <person name="Kocsube S."/>
            <person name="Kotiranta H."/>
            <person name="LaButti K.M."/>
            <person name="Lechner B.E."/>
            <person name="Liimatainen K."/>
            <person name="Lipzen A."/>
            <person name="Lukacs Z."/>
            <person name="Mihaltcheva S."/>
            <person name="Morgado L.N."/>
            <person name="Niskanen T."/>
            <person name="Noordeloos M.E."/>
            <person name="Ohm R.A."/>
            <person name="Ortiz-Santana B."/>
            <person name="Ovrebo C."/>
            <person name="Racz N."/>
            <person name="Riley R."/>
            <person name="Savchenko A."/>
            <person name="Shiryaev A."/>
            <person name="Soop K."/>
            <person name="Spirin V."/>
            <person name="Szebenyi C."/>
            <person name="Tomsovsky M."/>
            <person name="Tulloss R.E."/>
            <person name="Uehling J."/>
            <person name="Grigoriev I.V."/>
            <person name="Vagvolgyi C."/>
            <person name="Papp T."/>
            <person name="Martin F.M."/>
            <person name="Miettinen O."/>
            <person name="Hibbett D.S."/>
            <person name="Nagy L.G."/>
        </authorList>
    </citation>
    <scope>NUCLEOTIDE SEQUENCE [LARGE SCALE GENOMIC DNA]</scope>
    <source>
        <strain evidence="1 2">NL-1719</strain>
    </source>
</reference>
<proteinExistence type="predicted"/>
<evidence type="ECO:0000313" key="2">
    <source>
        <dbReference type="Proteomes" id="UP000308600"/>
    </source>
</evidence>
<keyword evidence="2" id="KW-1185">Reference proteome</keyword>
<evidence type="ECO:0000313" key="1">
    <source>
        <dbReference type="EMBL" id="TFK77148.1"/>
    </source>
</evidence>
<accession>A0ACD3BGI1</accession>
<keyword evidence="1" id="KW-0378">Hydrolase</keyword>
<sequence>MQCLRYLGGNNVLHPRLLPILHPKYRLLHGAILLRPYQEQCLDACVDALQAGASRIGVSLPTGSGKTTVFISLLSRIPAPPTVESATRSLIIVNSIELARQSAEQVARLFPQWSVEIEQGNKHQASGFADVTVATYQTLLRPKRLAKFDPRNLKAVIIDEAHHAAAPSYRSLLSRFHAAIQHPDADSQPPAPGHTIPVIGFSATFSRHDGLALGSVFEQIVYHRDFLEMMKENWLCDIRFTSVRVELDLTSVALNSKSGDYNAASLASIVNTESMNELVVRTWLDRAANRKSTLIFCVNIAHVVALTQTFRTFGVDARYVHAQTSPAERRALVAGFKSGEFPVLINCAVLTEGADIPNIDCVILAKPTRSRNLFAQMIGRGMRLSPSTGKEDCRIIDFVDSTERSGGAMSVPSLFGLDPLAVEIEDEDIRSLEEKARGASPTSAAPRIEISSSKSVTYTDYEDPFSWVEENSGAPHVNKMSQYAWVGCGSNTYVLECLGKGFIRIESTDESRGPFLFLANYTPSAYDAWQAKSSPYFRSRKIATTRSLEEAIRASDTYVKRLVLPGNMWKGILRSAKWRRFPASEQQKKWIAKRMKQGKSEEPEGKTKLETLTKGMAANTITRLKHGAQVSTTCLMEKKRHSKEG</sequence>
<gene>
    <name evidence="1" type="ORF">BDN72DRAFT_754973</name>
</gene>
<protein>
    <submittedName>
        <fullName evidence="1">P-loop containing nucleoside triphosphate hydrolase protein</fullName>
    </submittedName>
</protein>
<dbReference type="EMBL" id="ML208259">
    <property type="protein sequence ID" value="TFK77148.1"/>
    <property type="molecule type" value="Genomic_DNA"/>
</dbReference>
<dbReference type="Proteomes" id="UP000308600">
    <property type="component" value="Unassembled WGS sequence"/>
</dbReference>
<name>A0ACD3BGI1_9AGAR</name>